<proteinExistence type="predicted"/>
<dbReference type="EMBL" id="BGZK01000399">
    <property type="protein sequence ID" value="GBP41454.1"/>
    <property type="molecule type" value="Genomic_DNA"/>
</dbReference>
<comment type="caution">
    <text evidence="1">The sequence shown here is derived from an EMBL/GenBank/DDBJ whole genome shotgun (WGS) entry which is preliminary data.</text>
</comment>
<dbReference type="AlphaFoldDB" id="A0A4C1VUC8"/>
<gene>
    <name evidence="1" type="ORF">EVAR_36210_1</name>
</gene>
<organism evidence="1 2">
    <name type="scientific">Eumeta variegata</name>
    <name type="common">Bagworm moth</name>
    <name type="synonym">Eumeta japonica</name>
    <dbReference type="NCBI Taxonomy" id="151549"/>
    <lineage>
        <taxon>Eukaryota</taxon>
        <taxon>Metazoa</taxon>
        <taxon>Ecdysozoa</taxon>
        <taxon>Arthropoda</taxon>
        <taxon>Hexapoda</taxon>
        <taxon>Insecta</taxon>
        <taxon>Pterygota</taxon>
        <taxon>Neoptera</taxon>
        <taxon>Endopterygota</taxon>
        <taxon>Lepidoptera</taxon>
        <taxon>Glossata</taxon>
        <taxon>Ditrysia</taxon>
        <taxon>Tineoidea</taxon>
        <taxon>Psychidae</taxon>
        <taxon>Oiketicinae</taxon>
        <taxon>Eumeta</taxon>
    </lineage>
</organism>
<protein>
    <submittedName>
        <fullName evidence="1">Uncharacterized protein</fullName>
    </submittedName>
</protein>
<evidence type="ECO:0000313" key="1">
    <source>
        <dbReference type="EMBL" id="GBP41454.1"/>
    </source>
</evidence>
<accession>A0A4C1VUC8</accession>
<evidence type="ECO:0000313" key="2">
    <source>
        <dbReference type="Proteomes" id="UP000299102"/>
    </source>
</evidence>
<name>A0A4C1VUC8_EUMVA</name>
<dbReference type="Proteomes" id="UP000299102">
    <property type="component" value="Unassembled WGS sequence"/>
</dbReference>
<keyword evidence="2" id="KW-1185">Reference proteome</keyword>
<reference evidence="1 2" key="1">
    <citation type="journal article" date="2019" name="Commun. Biol.">
        <title>The bagworm genome reveals a unique fibroin gene that provides high tensile strength.</title>
        <authorList>
            <person name="Kono N."/>
            <person name="Nakamura H."/>
            <person name="Ohtoshi R."/>
            <person name="Tomita M."/>
            <person name="Numata K."/>
            <person name="Arakawa K."/>
        </authorList>
    </citation>
    <scope>NUCLEOTIDE SEQUENCE [LARGE SCALE GENOMIC DNA]</scope>
</reference>
<sequence>MVLPTQETRSNSALVCLRNRYGGIMDDEVLFVAVEFPWRSELAEIRPCDLYDRRPVAYDSPLDYTTVVTICTTVVYVATTV</sequence>